<feature type="active site" description="Proton acceptor" evidence="6">
    <location>
        <position position="256"/>
    </location>
</feature>
<feature type="binding site" evidence="7">
    <location>
        <position position="254"/>
    </location>
    <ligand>
        <name>FMN</name>
        <dbReference type="ChEBI" id="CHEBI:58210"/>
    </ligand>
</feature>
<proteinExistence type="inferred from homology"/>
<dbReference type="CDD" id="cd02809">
    <property type="entry name" value="alpha_hydroxyacid_oxid_FMN"/>
    <property type="match status" value="1"/>
</dbReference>
<dbReference type="PANTHER" id="PTHR10578">
    <property type="entry name" value="S -2-HYDROXY-ACID OXIDASE-RELATED"/>
    <property type="match status" value="1"/>
</dbReference>
<dbReference type="GO" id="GO:0016614">
    <property type="term" value="F:oxidoreductase activity, acting on CH-OH group of donors"/>
    <property type="evidence" value="ECO:0007669"/>
    <property type="project" value="UniProtKB-ARBA"/>
</dbReference>
<feature type="binding site" evidence="7">
    <location>
        <position position="106"/>
    </location>
    <ligand>
        <name>FMN</name>
        <dbReference type="ChEBI" id="CHEBI:58210"/>
    </ligand>
</feature>
<dbReference type="RefSeq" id="WP_080045629.1">
    <property type="nucleotide sequence ID" value="NZ_CP017717.1"/>
</dbReference>
<feature type="binding site" evidence="7">
    <location>
        <begin position="310"/>
        <end position="311"/>
    </location>
    <ligand>
        <name>FMN</name>
        <dbReference type="ChEBI" id="CHEBI:58210"/>
    </ligand>
</feature>
<dbReference type="FunFam" id="3.20.20.70:FF:000029">
    <property type="entry name" value="L-lactate dehydrogenase"/>
    <property type="match status" value="1"/>
</dbReference>
<dbReference type="PANTHER" id="PTHR10578:SF107">
    <property type="entry name" value="2-HYDROXYACID OXIDASE 1"/>
    <property type="match status" value="1"/>
</dbReference>
<dbReference type="PROSITE" id="PS51349">
    <property type="entry name" value="FMN_HYDROXY_ACID_DH_2"/>
    <property type="match status" value="1"/>
</dbReference>
<dbReference type="SUPFAM" id="SSF51395">
    <property type="entry name" value="FMN-linked oxidoreductases"/>
    <property type="match status" value="1"/>
</dbReference>
<evidence type="ECO:0000259" key="8">
    <source>
        <dbReference type="PROSITE" id="PS51349"/>
    </source>
</evidence>
<feature type="binding site" evidence="7">
    <location>
        <position position="232"/>
    </location>
    <ligand>
        <name>FMN</name>
        <dbReference type="ChEBI" id="CHEBI:58210"/>
    </ligand>
</feature>
<feature type="binding site" evidence="7">
    <location>
        <begin position="77"/>
        <end position="79"/>
    </location>
    <ligand>
        <name>FMN</name>
        <dbReference type="ChEBI" id="CHEBI:58210"/>
    </ligand>
</feature>
<dbReference type="Gene3D" id="3.20.20.70">
    <property type="entry name" value="Aldolase class I"/>
    <property type="match status" value="1"/>
</dbReference>
<reference evidence="10" key="1">
    <citation type="journal article" date="2017" name="Med. Chem. Commun.">
        <title>Nonomuraea sp. ATCC 55076 harbours the largest actinomycete chromosome to date and the kistamicin biosynthetic gene cluster.</title>
        <authorList>
            <person name="Nazari B."/>
            <person name="Forneris C.C."/>
            <person name="Gibson M.I."/>
            <person name="Moon K."/>
            <person name="Schramma K.R."/>
            <person name="Seyedsayamdost M.R."/>
        </authorList>
    </citation>
    <scope>NUCLEOTIDE SEQUENCE [LARGE SCALE GENOMIC DNA]</scope>
    <source>
        <strain evidence="10">ATCC 55076</strain>
    </source>
</reference>
<keyword evidence="3 7" id="KW-0288">FMN</keyword>
<feature type="binding site" evidence="7">
    <location>
        <position position="163"/>
    </location>
    <ligand>
        <name>glyoxylate</name>
        <dbReference type="ChEBI" id="CHEBI:36655"/>
    </ligand>
</feature>
<dbReference type="GO" id="GO:0010181">
    <property type="term" value="F:FMN binding"/>
    <property type="evidence" value="ECO:0007669"/>
    <property type="project" value="InterPro"/>
</dbReference>
<dbReference type="STRING" id="1909395.BKM31_54210"/>
<accession>A0A1V0AGA7</accession>
<dbReference type="InterPro" id="IPR008259">
    <property type="entry name" value="FMN_hydac_DH_AS"/>
</dbReference>
<dbReference type="InterPro" id="IPR000262">
    <property type="entry name" value="FMN-dep_DH"/>
</dbReference>
<dbReference type="PROSITE" id="PS00557">
    <property type="entry name" value="FMN_HYDROXY_ACID_DH_1"/>
    <property type="match status" value="1"/>
</dbReference>
<dbReference type="EMBL" id="CP017717">
    <property type="protein sequence ID" value="AQZ69240.1"/>
    <property type="molecule type" value="Genomic_DNA"/>
</dbReference>
<dbReference type="InterPro" id="IPR037396">
    <property type="entry name" value="FMN_HAD"/>
</dbReference>
<feature type="domain" description="FMN hydroxy acid dehydrogenase" evidence="8">
    <location>
        <begin position="1"/>
        <end position="361"/>
    </location>
</feature>
<feature type="binding site" evidence="7">
    <location>
        <position position="256"/>
    </location>
    <ligand>
        <name>glyoxylate</name>
        <dbReference type="ChEBI" id="CHEBI:36655"/>
    </ligand>
</feature>
<dbReference type="Proteomes" id="UP000190797">
    <property type="component" value="Chromosome"/>
</dbReference>
<evidence type="ECO:0000313" key="10">
    <source>
        <dbReference type="Proteomes" id="UP000190797"/>
    </source>
</evidence>
<name>A0A1V0AGA7_9ACTN</name>
<comment type="similarity">
    <text evidence="5">Belongs to the FMN-dependent alpha-hydroxy acid dehydrogenase family.</text>
</comment>
<evidence type="ECO:0000256" key="3">
    <source>
        <dbReference type="ARBA" id="ARBA00022643"/>
    </source>
</evidence>
<dbReference type="InterPro" id="IPR013785">
    <property type="entry name" value="Aldolase_TIM"/>
</dbReference>
<protein>
    <submittedName>
        <fullName evidence="9">Alpha-hydroxy-acid oxidizing enzyme</fullName>
    </submittedName>
</protein>
<feature type="binding site" evidence="7">
    <location>
        <position position="126"/>
    </location>
    <ligand>
        <name>FMN</name>
        <dbReference type="ChEBI" id="CHEBI:58210"/>
    </ligand>
</feature>
<evidence type="ECO:0000256" key="7">
    <source>
        <dbReference type="PIRSR" id="PIRSR000138-2"/>
    </source>
</evidence>
<evidence type="ECO:0000256" key="6">
    <source>
        <dbReference type="PIRSR" id="PIRSR000138-1"/>
    </source>
</evidence>
<feature type="binding site" evidence="7">
    <location>
        <begin position="287"/>
        <end position="291"/>
    </location>
    <ligand>
        <name>FMN</name>
        <dbReference type="ChEBI" id="CHEBI:58210"/>
    </ligand>
</feature>
<feature type="binding site" evidence="7">
    <location>
        <position position="259"/>
    </location>
    <ligand>
        <name>glyoxylate</name>
        <dbReference type="ChEBI" id="CHEBI:36655"/>
    </ligand>
</feature>
<dbReference type="KEGG" id="noa:BKM31_54210"/>
<evidence type="ECO:0000256" key="5">
    <source>
        <dbReference type="ARBA" id="ARBA00024042"/>
    </source>
</evidence>
<organism evidence="9 10">
    <name type="scientific">[Actinomadura] parvosata subsp. kistnae</name>
    <dbReference type="NCBI Taxonomy" id="1909395"/>
    <lineage>
        <taxon>Bacteria</taxon>
        <taxon>Bacillati</taxon>
        <taxon>Actinomycetota</taxon>
        <taxon>Actinomycetes</taxon>
        <taxon>Streptosporangiales</taxon>
        <taxon>Streptosporangiaceae</taxon>
        <taxon>Nonomuraea</taxon>
    </lineage>
</organism>
<evidence type="ECO:0000256" key="4">
    <source>
        <dbReference type="ARBA" id="ARBA00023002"/>
    </source>
</evidence>
<sequence length="382" mass="39652">MTLSCVADYERAARRALPPETWDFVAGGSGAESTMRANLAAFASVFVIPRALRDVTGCSTAASLLGSPVSMPLAAAPIAYQRLLHPEGELAAARAAKTAGVPFTVSTMSSVALEEVAAVGGTTWFQLYRLRDERRCLELVERAEAAGCEAIMVTVDVPWMGRRLRDVRNRFALPESVTAANLGGRGAAHRRPAGDVPAASAVAVHTALEFAPVTWAWVDMLRGRTRLPLVLKGILDVADARRAAEAGIDGIVVSNHGGRQLDGAVPSIDVLPEIAAAVAGSCEILLDSGVRRGEDIVKAIALGASGVLVGRPLMYGLAVGGEDGVRDVLGLLATEFHGALGLAGCGSPRETRLLRTTFARNPVRAGIGVGAAPIRGGAAGRD</sequence>
<keyword evidence="4" id="KW-0560">Oxidoreductase</keyword>
<dbReference type="PIRSF" id="PIRSF000138">
    <property type="entry name" value="Al-hdrx_acd_dh"/>
    <property type="match status" value="1"/>
</dbReference>
<evidence type="ECO:0000256" key="1">
    <source>
        <dbReference type="ARBA" id="ARBA00001917"/>
    </source>
</evidence>
<keyword evidence="2 7" id="KW-0285">Flavoprotein</keyword>
<dbReference type="OrthoDB" id="9770452at2"/>
<evidence type="ECO:0000313" key="9">
    <source>
        <dbReference type="EMBL" id="AQZ69240.1"/>
    </source>
</evidence>
<dbReference type="AlphaFoldDB" id="A0A1V0AGA7"/>
<evidence type="ECO:0000256" key="2">
    <source>
        <dbReference type="ARBA" id="ARBA00022630"/>
    </source>
</evidence>
<gene>
    <name evidence="9" type="ORF">BKM31_54210</name>
</gene>
<feature type="binding site" evidence="7">
    <location>
        <position position="128"/>
    </location>
    <ligand>
        <name>glyoxylate</name>
        <dbReference type="ChEBI" id="CHEBI:36655"/>
    </ligand>
</feature>
<dbReference type="InterPro" id="IPR012133">
    <property type="entry name" value="Alpha-hydoxy_acid_DH_FMN"/>
</dbReference>
<feature type="binding site" evidence="7">
    <location>
        <position position="154"/>
    </location>
    <ligand>
        <name>FMN</name>
        <dbReference type="ChEBI" id="CHEBI:58210"/>
    </ligand>
</feature>
<dbReference type="Pfam" id="PF01070">
    <property type="entry name" value="FMN_dh"/>
    <property type="match status" value="1"/>
</dbReference>
<comment type="cofactor">
    <cofactor evidence="1">
        <name>FMN</name>
        <dbReference type="ChEBI" id="CHEBI:58210"/>
    </cofactor>
</comment>
<keyword evidence="10" id="KW-1185">Reference proteome</keyword>